<evidence type="ECO:0000256" key="7">
    <source>
        <dbReference type="ARBA" id="ARBA00022723"/>
    </source>
</evidence>
<dbReference type="GeneID" id="101345894"/>
<dbReference type="Proteomes" id="UP000248480">
    <property type="component" value="Unplaced"/>
</dbReference>
<keyword evidence="10" id="KW-0862">Zinc</keyword>
<keyword evidence="12" id="KW-0865">Zymogen</keyword>
<evidence type="ECO:0000313" key="22">
    <source>
        <dbReference type="Proteomes" id="UP000248480"/>
    </source>
</evidence>
<dbReference type="SUPFAM" id="SSF54897">
    <property type="entry name" value="Protease propeptides/inhibitors"/>
    <property type="match status" value="1"/>
</dbReference>
<dbReference type="InParanoid" id="A0A2Y9DQM6"/>
<dbReference type="Pfam" id="PF02244">
    <property type="entry name" value="Propep_M14"/>
    <property type="match status" value="1"/>
</dbReference>
<dbReference type="RefSeq" id="XP_004379261.1">
    <property type="nucleotide sequence ID" value="XM_004379204.1"/>
</dbReference>
<dbReference type="KEGG" id="tmu:101345894"/>
<dbReference type="GO" id="GO:0004181">
    <property type="term" value="F:metallocarboxypeptidase activity"/>
    <property type="evidence" value="ECO:0007669"/>
    <property type="project" value="UniProtKB-EC"/>
</dbReference>
<dbReference type="CDD" id="cd03871">
    <property type="entry name" value="M14_CPB"/>
    <property type="match status" value="1"/>
</dbReference>
<comment type="similarity">
    <text evidence="3 19">Belongs to the peptidase M14 family.</text>
</comment>
<dbReference type="SMART" id="SM00631">
    <property type="entry name" value="Zn_pept"/>
    <property type="match status" value="1"/>
</dbReference>
<feature type="signal peptide" evidence="20">
    <location>
        <begin position="1"/>
        <end position="15"/>
    </location>
</feature>
<dbReference type="AlphaFoldDB" id="A0A2Y9DQM6"/>
<gene>
    <name evidence="23" type="primary">CPB1</name>
</gene>
<dbReference type="PROSITE" id="PS00133">
    <property type="entry name" value="CARBOXYPEPT_ZN_2"/>
    <property type="match status" value="1"/>
</dbReference>
<dbReference type="GO" id="GO:0008270">
    <property type="term" value="F:zinc ion binding"/>
    <property type="evidence" value="ECO:0007669"/>
    <property type="project" value="InterPro"/>
</dbReference>
<evidence type="ECO:0000256" key="14">
    <source>
        <dbReference type="ARBA" id="ARBA00023329"/>
    </source>
</evidence>
<evidence type="ECO:0000256" key="9">
    <source>
        <dbReference type="ARBA" id="ARBA00022801"/>
    </source>
</evidence>
<feature type="domain" description="Peptidase M14" evidence="21">
    <location>
        <begin position="118"/>
        <end position="412"/>
    </location>
</feature>
<dbReference type="EC" id="3.4.17.2" evidence="17"/>
<evidence type="ECO:0000256" key="2">
    <source>
        <dbReference type="ARBA" id="ARBA00004613"/>
    </source>
</evidence>
<evidence type="ECO:0000256" key="8">
    <source>
        <dbReference type="ARBA" id="ARBA00022729"/>
    </source>
</evidence>
<evidence type="ECO:0000256" key="15">
    <source>
        <dbReference type="ARBA" id="ARBA00036114"/>
    </source>
</evidence>
<dbReference type="InterPro" id="IPR000834">
    <property type="entry name" value="Peptidase_M14"/>
</dbReference>
<keyword evidence="7" id="KW-0479">Metal-binding</keyword>
<dbReference type="PROSITE" id="PS00132">
    <property type="entry name" value="CARBOXYPEPT_ZN_1"/>
    <property type="match status" value="1"/>
</dbReference>
<dbReference type="InterPro" id="IPR034253">
    <property type="entry name" value="CPB_M14_CPD"/>
</dbReference>
<evidence type="ECO:0000256" key="18">
    <source>
        <dbReference type="ARBA" id="ARBA00039334"/>
    </source>
</evidence>
<protein>
    <recommendedName>
        <fullName evidence="18">Carboxypeptidase B</fullName>
        <ecNumber evidence="17">3.4.17.2</ecNumber>
    </recommendedName>
</protein>
<evidence type="ECO:0000256" key="6">
    <source>
        <dbReference type="ARBA" id="ARBA00022670"/>
    </source>
</evidence>
<dbReference type="InterPro" id="IPR057246">
    <property type="entry name" value="CARBOXYPEPT_ZN_1"/>
</dbReference>
<dbReference type="CTD" id="1360"/>
<organism evidence="22 23">
    <name type="scientific">Trichechus manatus latirostris</name>
    <name type="common">Florida manatee</name>
    <dbReference type="NCBI Taxonomy" id="127582"/>
    <lineage>
        <taxon>Eukaryota</taxon>
        <taxon>Metazoa</taxon>
        <taxon>Chordata</taxon>
        <taxon>Craniata</taxon>
        <taxon>Vertebrata</taxon>
        <taxon>Euteleostomi</taxon>
        <taxon>Mammalia</taxon>
        <taxon>Eutheria</taxon>
        <taxon>Afrotheria</taxon>
        <taxon>Sirenia</taxon>
        <taxon>Trichechidae</taxon>
        <taxon>Trichechus</taxon>
    </lineage>
</organism>
<feature type="active site" description="Proton donor/acceptor" evidence="19">
    <location>
        <position position="378"/>
    </location>
</feature>
<keyword evidence="8 20" id="KW-0732">Signal</keyword>
<name>A0A2Y9DQM6_TRIMA</name>
<dbReference type="GO" id="GO:0031410">
    <property type="term" value="C:cytoplasmic vesicle"/>
    <property type="evidence" value="ECO:0007669"/>
    <property type="project" value="UniProtKB-KW"/>
</dbReference>
<evidence type="ECO:0000256" key="11">
    <source>
        <dbReference type="ARBA" id="ARBA00023049"/>
    </source>
</evidence>
<dbReference type="GO" id="GO:0006508">
    <property type="term" value="P:proteolysis"/>
    <property type="evidence" value="ECO:0007669"/>
    <property type="project" value="UniProtKB-KW"/>
</dbReference>
<evidence type="ECO:0000256" key="5">
    <source>
        <dbReference type="ARBA" id="ARBA00022645"/>
    </source>
</evidence>
<dbReference type="InterPro" id="IPR003146">
    <property type="entry name" value="M14A_act_pep"/>
</dbReference>
<dbReference type="PROSITE" id="PS52035">
    <property type="entry name" value="PEPTIDASE_M14"/>
    <property type="match status" value="1"/>
</dbReference>
<evidence type="ECO:0000256" key="1">
    <source>
        <dbReference type="ARBA" id="ARBA00001947"/>
    </source>
</evidence>
<dbReference type="FunFam" id="3.40.630.10:FF:000001">
    <property type="entry name" value="Carboxypeptidase B"/>
    <property type="match status" value="1"/>
</dbReference>
<keyword evidence="13" id="KW-1015">Disulfide bond</keyword>
<evidence type="ECO:0000256" key="19">
    <source>
        <dbReference type="PROSITE-ProRule" id="PRU01379"/>
    </source>
</evidence>
<evidence type="ECO:0000256" key="17">
    <source>
        <dbReference type="ARBA" id="ARBA00039143"/>
    </source>
</evidence>
<sequence>MLAFLVLVAVALVSAHQSGEHFEGEKVFRVNVEDENHINLIQELASINQIDFWKPDSATQIKPHSTVDFRVKAEDIFTVEDFLEQNELQYEVLINNLRSVLEAQFDSHVRAAGHSYEKYNNWETIEAWTQQVATDNPDLISRSVIGTTFQGRSLYLLKVGKAGNKKPAIFIDCGFHAREWISPAFCQWFVREAVRTYGSEVDTTNLLNKLDFYVLPVFNIDGYVYSWTTNRMWRKTRSTNSGSACIGTDPNRNFDAGWCQIGASRSPCAETYCGSAAESEKETKALTNFIRKNLSSIKAYLTIHSYSQLLLYPYSYAYKLPENNDELNALAKAAVAELATLYNTKYTYGPGATAIYPAAGGSDDWAFDQGIKYSFTFELRDTGRYGFALPESQIQPTCKETLLAVKYIANYILKHLY</sequence>
<dbReference type="Gene3D" id="3.30.70.340">
    <property type="entry name" value="Metallocarboxypeptidase-like"/>
    <property type="match status" value="1"/>
</dbReference>
<dbReference type="FunCoup" id="A0A2Y9DQM6">
    <property type="interactions" value="129"/>
</dbReference>
<comment type="subcellular location">
    <subcellularLocation>
        <location evidence="2">Secreted</location>
    </subcellularLocation>
    <subcellularLocation>
        <location evidence="16">Zymogen granule lumen</location>
    </subcellularLocation>
</comment>
<evidence type="ECO:0000313" key="23">
    <source>
        <dbReference type="RefSeq" id="XP_004379261.1"/>
    </source>
</evidence>
<keyword evidence="14" id="KW-0968">Cytoplasmic vesicle</keyword>
<dbReference type="SUPFAM" id="SSF53187">
    <property type="entry name" value="Zn-dependent exopeptidases"/>
    <property type="match status" value="1"/>
</dbReference>
<dbReference type="Gene3D" id="3.40.630.10">
    <property type="entry name" value="Zn peptidases"/>
    <property type="match status" value="1"/>
</dbReference>
<evidence type="ECO:0000256" key="16">
    <source>
        <dbReference type="ARBA" id="ARBA00037795"/>
    </source>
</evidence>
<comment type="cofactor">
    <cofactor evidence="1">
        <name>Zn(2+)</name>
        <dbReference type="ChEBI" id="CHEBI:29105"/>
    </cofactor>
</comment>
<keyword evidence="22" id="KW-1185">Reference proteome</keyword>
<comment type="catalytic activity">
    <reaction evidence="15">
        <text>Preferential release of a C-terminal lysine or arginine amino acid.</text>
        <dbReference type="EC" id="3.4.17.2"/>
    </reaction>
</comment>
<evidence type="ECO:0000256" key="12">
    <source>
        <dbReference type="ARBA" id="ARBA00023145"/>
    </source>
</evidence>
<dbReference type="OrthoDB" id="3626597at2759"/>
<feature type="chain" id="PRO_5015851099" description="Carboxypeptidase B" evidence="20">
    <location>
        <begin position="16"/>
        <end position="417"/>
    </location>
</feature>
<dbReference type="InterPro" id="IPR057247">
    <property type="entry name" value="CARBOXYPEPT_ZN_2"/>
</dbReference>
<evidence type="ECO:0000259" key="21">
    <source>
        <dbReference type="PROSITE" id="PS52035"/>
    </source>
</evidence>
<keyword evidence="4" id="KW-0964">Secreted</keyword>
<dbReference type="PANTHER" id="PTHR11705:SF20">
    <property type="entry name" value="CARBOXYPEPTIDASE B"/>
    <property type="match status" value="1"/>
</dbReference>
<evidence type="ECO:0000256" key="4">
    <source>
        <dbReference type="ARBA" id="ARBA00022525"/>
    </source>
</evidence>
<dbReference type="Pfam" id="PF00246">
    <property type="entry name" value="Peptidase_M14"/>
    <property type="match status" value="1"/>
</dbReference>
<reference evidence="23" key="1">
    <citation type="submission" date="2025-08" db="UniProtKB">
        <authorList>
            <consortium name="RefSeq"/>
        </authorList>
    </citation>
    <scope>IDENTIFICATION</scope>
</reference>
<keyword evidence="6" id="KW-0645">Protease</keyword>
<evidence type="ECO:0000256" key="3">
    <source>
        <dbReference type="ARBA" id="ARBA00005988"/>
    </source>
</evidence>
<keyword evidence="11" id="KW-0482">Metalloprotease</keyword>
<dbReference type="PRINTS" id="PR00765">
    <property type="entry name" value="CRBOXYPTASEA"/>
</dbReference>
<evidence type="ECO:0000256" key="20">
    <source>
        <dbReference type="SAM" id="SignalP"/>
    </source>
</evidence>
<dbReference type="InterPro" id="IPR036990">
    <property type="entry name" value="M14A-like_propep"/>
</dbReference>
<keyword evidence="9" id="KW-0378">Hydrolase</keyword>
<evidence type="ECO:0000256" key="10">
    <source>
        <dbReference type="ARBA" id="ARBA00022833"/>
    </source>
</evidence>
<accession>A0A2Y9DQM6</accession>
<proteinExistence type="inferred from homology"/>
<dbReference type="FunFam" id="3.30.70.340:FF:000002">
    <property type="entry name" value="Carboxypeptidase A"/>
    <property type="match status" value="1"/>
</dbReference>
<dbReference type="GO" id="GO:0005615">
    <property type="term" value="C:extracellular space"/>
    <property type="evidence" value="ECO:0007669"/>
    <property type="project" value="TreeGrafter"/>
</dbReference>
<evidence type="ECO:0000256" key="13">
    <source>
        <dbReference type="ARBA" id="ARBA00023157"/>
    </source>
</evidence>
<dbReference type="PANTHER" id="PTHR11705">
    <property type="entry name" value="PROTEASE FAMILY M14 CARBOXYPEPTIDASE A,B"/>
    <property type="match status" value="1"/>
</dbReference>
<keyword evidence="5 23" id="KW-0121">Carboxypeptidase</keyword>
<dbReference type="STRING" id="127582.A0A2Y9DQM6"/>